<feature type="transmembrane region" description="Helical" evidence="11">
    <location>
        <begin position="186"/>
        <end position="207"/>
    </location>
</feature>
<proteinExistence type="predicted"/>
<keyword evidence="2" id="KW-0444">Lipid biosynthesis</keyword>
<dbReference type="GO" id="GO:0016020">
    <property type="term" value="C:membrane"/>
    <property type="evidence" value="ECO:0007669"/>
    <property type="project" value="UniProtKB-SubCell"/>
</dbReference>
<dbReference type="CDD" id="cd03505">
    <property type="entry name" value="Delta9-FADS-like"/>
    <property type="match status" value="1"/>
</dbReference>
<dbReference type="InterPro" id="IPR015876">
    <property type="entry name" value="Acyl-CoA_DS"/>
</dbReference>
<reference evidence="13" key="1">
    <citation type="submission" date="2016-10" db="EMBL/GenBank/DDBJ databases">
        <title>Sequence of Gallionella enrichment culture.</title>
        <authorList>
            <person name="Poehlein A."/>
            <person name="Muehling M."/>
            <person name="Daniel R."/>
        </authorList>
    </citation>
    <scope>NUCLEOTIDE SEQUENCE</scope>
</reference>
<keyword evidence="10" id="KW-0275">Fatty acid biosynthesis</keyword>
<accession>A0A1J5SB05</accession>
<protein>
    <submittedName>
        <fullName evidence="13">Fatty acid desaturase</fullName>
    </submittedName>
</protein>
<gene>
    <name evidence="13" type="ORF">GALL_126970</name>
</gene>
<evidence type="ECO:0000256" key="9">
    <source>
        <dbReference type="ARBA" id="ARBA00023136"/>
    </source>
</evidence>
<comment type="caution">
    <text evidence="13">The sequence shown here is derived from an EMBL/GenBank/DDBJ whole genome shotgun (WGS) entry which is preliminary data.</text>
</comment>
<dbReference type="GO" id="GO:0016717">
    <property type="term" value="F:oxidoreductase activity, acting on paired donors, with oxidation of a pair of donors resulting in the reduction of molecular oxygen to two molecules of water"/>
    <property type="evidence" value="ECO:0007669"/>
    <property type="project" value="InterPro"/>
</dbReference>
<evidence type="ECO:0000256" key="8">
    <source>
        <dbReference type="ARBA" id="ARBA00023098"/>
    </source>
</evidence>
<dbReference type="PANTHER" id="PTHR11351">
    <property type="entry name" value="ACYL-COA DESATURASE"/>
    <property type="match status" value="1"/>
</dbReference>
<evidence type="ECO:0000256" key="6">
    <source>
        <dbReference type="ARBA" id="ARBA00023002"/>
    </source>
</evidence>
<evidence type="ECO:0000313" key="13">
    <source>
        <dbReference type="EMBL" id="OIR05139.1"/>
    </source>
</evidence>
<comment type="subcellular location">
    <subcellularLocation>
        <location evidence="1">Membrane</location>
        <topology evidence="1">Multi-pass membrane protein</topology>
    </subcellularLocation>
</comment>
<feature type="transmembrane region" description="Helical" evidence="11">
    <location>
        <begin position="71"/>
        <end position="91"/>
    </location>
</feature>
<evidence type="ECO:0000259" key="12">
    <source>
        <dbReference type="Pfam" id="PF00487"/>
    </source>
</evidence>
<dbReference type="AlphaFoldDB" id="A0A1J5SB05"/>
<keyword evidence="8" id="KW-0443">Lipid metabolism</keyword>
<feature type="domain" description="Fatty acid desaturase" evidence="12">
    <location>
        <begin position="69"/>
        <end position="292"/>
    </location>
</feature>
<keyword evidence="4" id="KW-0276">Fatty acid metabolism</keyword>
<name>A0A1J5SB05_9ZZZZ</name>
<feature type="transmembrane region" description="Helical" evidence="11">
    <location>
        <begin position="47"/>
        <end position="65"/>
    </location>
</feature>
<dbReference type="PANTHER" id="PTHR11351:SF31">
    <property type="entry name" value="DESATURASE 1, ISOFORM A-RELATED"/>
    <property type="match status" value="1"/>
</dbReference>
<keyword evidence="3 11" id="KW-0812">Transmembrane</keyword>
<evidence type="ECO:0000256" key="10">
    <source>
        <dbReference type="ARBA" id="ARBA00023160"/>
    </source>
</evidence>
<dbReference type="EMBL" id="MLJW01000052">
    <property type="protein sequence ID" value="OIR05139.1"/>
    <property type="molecule type" value="Genomic_DNA"/>
</dbReference>
<dbReference type="GO" id="GO:0006633">
    <property type="term" value="P:fatty acid biosynthetic process"/>
    <property type="evidence" value="ECO:0007669"/>
    <property type="project" value="UniProtKB-KW"/>
</dbReference>
<organism evidence="13">
    <name type="scientific">mine drainage metagenome</name>
    <dbReference type="NCBI Taxonomy" id="410659"/>
    <lineage>
        <taxon>unclassified sequences</taxon>
        <taxon>metagenomes</taxon>
        <taxon>ecological metagenomes</taxon>
    </lineage>
</organism>
<keyword evidence="9 11" id="KW-0472">Membrane</keyword>
<feature type="transmembrane region" description="Helical" evidence="11">
    <location>
        <begin position="219"/>
        <end position="242"/>
    </location>
</feature>
<dbReference type="Pfam" id="PF00487">
    <property type="entry name" value="FA_desaturase"/>
    <property type="match status" value="1"/>
</dbReference>
<evidence type="ECO:0000256" key="4">
    <source>
        <dbReference type="ARBA" id="ARBA00022832"/>
    </source>
</evidence>
<evidence type="ECO:0000256" key="3">
    <source>
        <dbReference type="ARBA" id="ARBA00022692"/>
    </source>
</evidence>
<keyword evidence="7" id="KW-0408">Iron</keyword>
<evidence type="ECO:0000256" key="5">
    <source>
        <dbReference type="ARBA" id="ARBA00022989"/>
    </source>
</evidence>
<evidence type="ECO:0000256" key="11">
    <source>
        <dbReference type="SAM" id="Phobius"/>
    </source>
</evidence>
<evidence type="ECO:0000256" key="7">
    <source>
        <dbReference type="ARBA" id="ARBA00023004"/>
    </source>
</evidence>
<evidence type="ECO:0000256" key="1">
    <source>
        <dbReference type="ARBA" id="ARBA00004141"/>
    </source>
</evidence>
<evidence type="ECO:0000256" key="2">
    <source>
        <dbReference type="ARBA" id="ARBA00022516"/>
    </source>
</evidence>
<sequence>MKAPPKTFQPQGERRRLSWISIVQWFDAGHLPGGAEAVRSEPDGIDWVRCVPFVLLHVGCIGVIWTGWSWTAVAVAAAGYVVRMFGVTAAYHRYFSHKSFKTSRAGQLLLALWGATAAQRGPLWWAAHHRHHHRHSDHEEDAHSPHVHGFWWSHIGWITSRRNFPTDVSQVKDLARYPELVFLDRFDVLVPALYAVALWAAGSWLHGHAPVLGVTGGQLLVWGFFISTTALFHGTSCINSLAHLIGRRRFTTDDDSRNSLLLAFLTLGEGWHNNHHRYQAAARQGFYWWEVDPTYYLLRVLSWTGLIWGLKPVPRGIYDEAERRTPGLTGEGLPIARPAKAHTRS</sequence>
<keyword evidence="6" id="KW-0560">Oxidoreductase</keyword>
<dbReference type="PRINTS" id="PR00075">
    <property type="entry name" value="FACDDSATRASE"/>
</dbReference>
<dbReference type="InterPro" id="IPR005804">
    <property type="entry name" value="FA_desaturase_dom"/>
</dbReference>
<keyword evidence="5 11" id="KW-1133">Transmembrane helix</keyword>